<sequence length="51" mass="5807">MLPFSFVSALAANENGVIKQVNKATKTSPRNFFIINSPFFFTCINHNKKWS</sequence>
<accession>E3ZU54</accession>
<reference evidence="1" key="1">
    <citation type="journal article" date="2010" name="Microbiol. Resour. Announc.">
        <title>Comparative genomics of the bacterial genus Listeria: Genome evolution is characterized by limited gene acquisition and limited gene loss.</title>
        <authorList>
            <person name="den Bakker H.C."/>
            <person name="Cummings C.A."/>
            <person name="Ferreira V."/>
            <person name="Vatta P."/>
            <person name="Orsi R.H."/>
            <person name="Degoricija L."/>
            <person name="Barker M."/>
            <person name="Petrauskene O."/>
            <person name="Furtado M.R."/>
            <person name="Wiedmann M."/>
        </authorList>
    </citation>
    <scope>NUCLEOTIDE SEQUENCE [LARGE SCALE GENOMIC DNA]</scope>
    <source>
        <strain evidence="1">FSL N1-067</strain>
    </source>
</reference>
<dbReference type="HOGENOM" id="CLU_3100477_0_0_9"/>
<dbReference type="Proteomes" id="UP000004302">
    <property type="component" value="Chromosome"/>
</dbReference>
<comment type="caution">
    <text evidence="1">The sequence shown here is derived from an EMBL/GenBank/DDBJ whole genome shotgun (WGS) entry which is preliminary data.</text>
</comment>
<evidence type="ECO:0000313" key="1">
    <source>
        <dbReference type="EMBL" id="EFR98842.1"/>
    </source>
</evidence>
<protein>
    <submittedName>
        <fullName evidence="1">Uncharacterized protein</fullName>
    </submittedName>
</protein>
<dbReference type="AlphaFoldDB" id="E3ZU54"/>
<name>E3ZU54_LISSE</name>
<gene>
    <name evidence="1" type="ORF">NT03LS_3116</name>
</gene>
<dbReference type="EMBL" id="ADXJ01001057">
    <property type="protein sequence ID" value="EFR98842.1"/>
    <property type="molecule type" value="Genomic_DNA"/>
</dbReference>
<organism evidence="1">
    <name type="scientific">Listeria seeligeri FSL N1-067</name>
    <dbReference type="NCBI Taxonomy" id="702453"/>
    <lineage>
        <taxon>Bacteria</taxon>
        <taxon>Bacillati</taxon>
        <taxon>Bacillota</taxon>
        <taxon>Bacilli</taxon>
        <taxon>Bacillales</taxon>
        <taxon>Listeriaceae</taxon>
        <taxon>Listeria</taxon>
    </lineage>
</organism>
<proteinExistence type="predicted"/>